<gene>
    <name evidence="3" type="ORF">BXYJ_LOCUS14164</name>
</gene>
<evidence type="ECO:0000256" key="1">
    <source>
        <dbReference type="SAM" id="MobiDB-lite"/>
    </source>
</evidence>
<evidence type="ECO:0000313" key="4">
    <source>
        <dbReference type="EMBL" id="CAG9129654.1"/>
    </source>
</evidence>
<feature type="transmembrane region" description="Helical" evidence="2">
    <location>
        <begin position="50"/>
        <end position="68"/>
    </location>
</feature>
<keyword evidence="2" id="KW-0472">Membrane</keyword>
<dbReference type="Proteomes" id="UP000582659">
    <property type="component" value="Unassembled WGS sequence"/>
</dbReference>
<dbReference type="EMBL" id="CAJFCV020000006">
    <property type="protein sequence ID" value="CAG9129654.1"/>
    <property type="molecule type" value="Genomic_DNA"/>
</dbReference>
<dbReference type="WBParaSite" id="BXY_1393900.1">
    <property type="protein sequence ID" value="BXY_1393900.1"/>
    <property type="gene ID" value="BXY_1393900"/>
</dbReference>
<proteinExistence type="predicted"/>
<evidence type="ECO:0000313" key="6">
    <source>
        <dbReference type="Proteomes" id="UP000659654"/>
    </source>
</evidence>
<accession>A0A1I7SLK6</accession>
<keyword evidence="6" id="KW-1185">Reference proteome</keyword>
<organism evidence="5 7">
    <name type="scientific">Bursaphelenchus xylophilus</name>
    <name type="common">Pinewood nematode worm</name>
    <name type="synonym">Aphelenchoides xylophilus</name>
    <dbReference type="NCBI Taxonomy" id="6326"/>
    <lineage>
        <taxon>Eukaryota</taxon>
        <taxon>Metazoa</taxon>
        <taxon>Ecdysozoa</taxon>
        <taxon>Nematoda</taxon>
        <taxon>Chromadorea</taxon>
        <taxon>Rhabditida</taxon>
        <taxon>Tylenchina</taxon>
        <taxon>Tylenchomorpha</taxon>
        <taxon>Aphelenchoidea</taxon>
        <taxon>Aphelenchoididae</taxon>
        <taxon>Bursaphelenchus</taxon>
    </lineage>
</organism>
<evidence type="ECO:0000313" key="3">
    <source>
        <dbReference type="EMBL" id="CAD5234073.1"/>
    </source>
</evidence>
<reference evidence="4" key="2">
    <citation type="submission" date="2020-08" db="EMBL/GenBank/DDBJ databases">
        <authorList>
            <person name="Kikuchi T."/>
        </authorList>
    </citation>
    <scope>NUCLEOTIDE SEQUENCE</scope>
    <source>
        <strain evidence="3">Ka4C1</strain>
    </source>
</reference>
<feature type="region of interest" description="Disordered" evidence="1">
    <location>
        <begin position="73"/>
        <end position="193"/>
    </location>
</feature>
<dbReference type="Proteomes" id="UP000095284">
    <property type="component" value="Unplaced"/>
</dbReference>
<feature type="compositionally biased region" description="Basic and acidic residues" evidence="1">
    <location>
        <begin position="132"/>
        <end position="148"/>
    </location>
</feature>
<evidence type="ECO:0000313" key="7">
    <source>
        <dbReference type="WBParaSite" id="BXY_1393900.1"/>
    </source>
</evidence>
<dbReference type="AlphaFoldDB" id="A0A1I7SLK6"/>
<keyword evidence="2" id="KW-1133">Transmembrane helix</keyword>
<reference evidence="7" key="1">
    <citation type="submission" date="2016-11" db="UniProtKB">
        <authorList>
            <consortium name="WormBaseParasite"/>
        </authorList>
    </citation>
    <scope>IDENTIFICATION</scope>
</reference>
<keyword evidence="2" id="KW-0812">Transmembrane</keyword>
<evidence type="ECO:0000313" key="5">
    <source>
        <dbReference type="Proteomes" id="UP000095284"/>
    </source>
</evidence>
<feature type="compositionally biased region" description="Basic and acidic residues" evidence="1">
    <location>
        <begin position="116"/>
        <end position="125"/>
    </location>
</feature>
<feature type="compositionally biased region" description="Basic and acidic residues" evidence="1">
    <location>
        <begin position="87"/>
        <end position="106"/>
    </location>
</feature>
<name>A0A1I7SLK6_BURXY</name>
<evidence type="ECO:0000256" key="2">
    <source>
        <dbReference type="SAM" id="Phobius"/>
    </source>
</evidence>
<dbReference type="EMBL" id="CAJFDI010000006">
    <property type="protein sequence ID" value="CAD5234073.1"/>
    <property type="molecule type" value="Genomic_DNA"/>
</dbReference>
<dbReference type="Proteomes" id="UP000659654">
    <property type="component" value="Unassembled WGS sequence"/>
</dbReference>
<feature type="compositionally biased region" description="Polar residues" evidence="1">
    <location>
        <begin position="182"/>
        <end position="193"/>
    </location>
</feature>
<protein>
    <submittedName>
        <fullName evidence="3">(pine wood nematode) hypothetical protein</fullName>
    </submittedName>
</protein>
<sequence>MMLSLPFSKSCCSQQTSASSSKLIDFSPICNFLKFGGSAVNLEGLATSEMSYLILAIPIFIVQLINCSRKRKPITKRKRPAQIPRSPRSDPLENDSKSEEKSRNLKSEGSSQSARESFESSKKDASGQIPKNEAERPIKSEKIMKKGPETPLKAPEFEPQESSETTEGIAVPIGQSAGAVPTKSSLTDLRTPQRVRSVTFVNTPKKPLKKVLL</sequence>